<dbReference type="EMBL" id="BMAO01004666">
    <property type="protein sequence ID" value="GFQ96186.1"/>
    <property type="molecule type" value="Genomic_DNA"/>
</dbReference>
<dbReference type="AlphaFoldDB" id="A0A8X6L5F8"/>
<comment type="caution">
    <text evidence="1">The sequence shown here is derived from an EMBL/GenBank/DDBJ whole genome shotgun (WGS) entry which is preliminary data.</text>
</comment>
<organism evidence="1 2">
    <name type="scientific">Trichonephila clavata</name>
    <name type="common">Joro spider</name>
    <name type="synonym">Nephila clavata</name>
    <dbReference type="NCBI Taxonomy" id="2740835"/>
    <lineage>
        <taxon>Eukaryota</taxon>
        <taxon>Metazoa</taxon>
        <taxon>Ecdysozoa</taxon>
        <taxon>Arthropoda</taxon>
        <taxon>Chelicerata</taxon>
        <taxon>Arachnida</taxon>
        <taxon>Araneae</taxon>
        <taxon>Araneomorphae</taxon>
        <taxon>Entelegynae</taxon>
        <taxon>Araneoidea</taxon>
        <taxon>Nephilidae</taxon>
        <taxon>Trichonephila</taxon>
    </lineage>
</organism>
<reference evidence="1" key="1">
    <citation type="submission" date="2020-07" db="EMBL/GenBank/DDBJ databases">
        <title>Multicomponent nature underlies the extraordinary mechanical properties of spider dragline silk.</title>
        <authorList>
            <person name="Kono N."/>
            <person name="Nakamura H."/>
            <person name="Mori M."/>
            <person name="Yoshida Y."/>
            <person name="Ohtoshi R."/>
            <person name="Malay A.D."/>
            <person name="Moran D.A.P."/>
            <person name="Tomita M."/>
            <person name="Numata K."/>
            <person name="Arakawa K."/>
        </authorList>
    </citation>
    <scope>NUCLEOTIDE SEQUENCE</scope>
</reference>
<sequence>MIGDLFIRTLTDYLGEISGNPIGQGNVERSSIDKCAENIREIPRGNLNLGNRERKCILGMKTSSPLAHPVSTVTNIPDSGALPGATWPPSPGFRRRYRGYPSSPVCVSCNI</sequence>
<keyword evidence="2" id="KW-1185">Reference proteome</keyword>
<gene>
    <name evidence="1" type="ORF">TNCT_124601</name>
</gene>
<protein>
    <submittedName>
        <fullName evidence="1">Uncharacterized protein</fullName>
    </submittedName>
</protein>
<accession>A0A8X6L5F8</accession>
<proteinExistence type="predicted"/>
<evidence type="ECO:0000313" key="1">
    <source>
        <dbReference type="EMBL" id="GFQ96186.1"/>
    </source>
</evidence>
<evidence type="ECO:0000313" key="2">
    <source>
        <dbReference type="Proteomes" id="UP000887116"/>
    </source>
</evidence>
<name>A0A8X6L5F8_TRICU</name>
<dbReference type="Proteomes" id="UP000887116">
    <property type="component" value="Unassembled WGS sequence"/>
</dbReference>